<dbReference type="GO" id="GO:0015658">
    <property type="term" value="F:branched-chain amino acid transmembrane transporter activity"/>
    <property type="evidence" value="ECO:0007669"/>
    <property type="project" value="InterPro"/>
</dbReference>
<dbReference type="OrthoDB" id="9034298at2"/>
<dbReference type="NCBIfam" id="TIGR03408">
    <property type="entry name" value="urea_trans_UrtC"/>
    <property type="match status" value="1"/>
</dbReference>
<dbReference type="PATRIC" id="fig|1177179.3.peg.206"/>
<dbReference type="InterPro" id="IPR043428">
    <property type="entry name" value="LivM-like"/>
</dbReference>
<evidence type="ECO:0000256" key="4">
    <source>
        <dbReference type="ARBA" id="ARBA00022989"/>
    </source>
</evidence>
<keyword evidence="4 6" id="KW-1133">Transmembrane helix</keyword>
<evidence type="ECO:0000256" key="5">
    <source>
        <dbReference type="ARBA" id="ARBA00023136"/>
    </source>
</evidence>
<comment type="caution">
    <text evidence="7">The sequence shown here is derived from an EMBL/GenBank/DDBJ whole genome shotgun (WGS) entry which is preliminary data.</text>
</comment>
<keyword evidence="5 6" id="KW-0472">Membrane</keyword>
<feature type="transmembrane region" description="Helical" evidence="6">
    <location>
        <begin position="131"/>
        <end position="154"/>
    </location>
</feature>
<dbReference type="eggNOG" id="COG4177">
    <property type="taxonomic scope" value="Bacteria"/>
</dbReference>
<organism evidence="7 8">
    <name type="scientific">Alcanivorax hongdengensis A-11-3</name>
    <dbReference type="NCBI Taxonomy" id="1177179"/>
    <lineage>
        <taxon>Bacteria</taxon>
        <taxon>Pseudomonadati</taxon>
        <taxon>Pseudomonadota</taxon>
        <taxon>Gammaproteobacteria</taxon>
        <taxon>Oceanospirillales</taxon>
        <taxon>Alcanivoracaceae</taxon>
        <taxon>Alcanivorax</taxon>
    </lineage>
</organism>
<comment type="subcellular location">
    <subcellularLocation>
        <location evidence="1">Cell inner membrane</location>
        <topology evidence="1">Multi-pass membrane protein</topology>
    </subcellularLocation>
</comment>
<dbReference type="AlphaFoldDB" id="L0WH48"/>
<dbReference type="InterPro" id="IPR001851">
    <property type="entry name" value="ABC_transp_permease"/>
</dbReference>
<proteinExistence type="predicted"/>
<evidence type="ECO:0000313" key="7">
    <source>
        <dbReference type="EMBL" id="EKF76039.1"/>
    </source>
</evidence>
<dbReference type="RefSeq" id="WP_008927402.1">
    <property type="nucleotide sequence ID" value="NZ_AMRJ01000001.1"/>
</dbReference>
<protein>
    <submittedName>
        <fullName evidence="7">Branched-chain amino acid ABC transporter permease</fullName>
    </submittedName>
</protein>
<evidence type="ECO:0000256" key="3">
    <source>
        <dbReference type="ARBA" id="ARBA00022692"/>
    </source>
</evidence>
<dbReference type="CDD" id="cd06581">
    <property type="entry name" value="TM_PBP1_LivM_like"/>
    <property type="match status" value="1"/>
</dbReference>
<dbReference type="STRING" id="1177179.A11A3_01055"/>
<keyword evidence="8" id="KW-1185">Reference proteome</keyword>
<dbReference type="Proteomes" id="UP000010164">
    <property type="component" value="Unassembled WGS sequence"/>
</dbReference>
<dbReference type="EMBL" id="AMRJ01000001">
    <property type="protein sequence ID" value="EKF76039.1"/>
    <property type="molecule type" value="Genomic_DNA"/>
</dbReference>
<evidence type="ECO:0000256" key="1">
    <source>
        <dbReference type="ARBA" id="ARBA00004429"/>
    </source>
</evidence>
<feature type="transmembrane region" description="Helical" evidence="6">
    <location>
        <begin position="47"/>
        <end position="69"/>
    </location>
</feature>
<accession>L0WH48</accession>
<gene>
    <name evidence="7" type="ORF">A11A3_01055</name>
</gene>
<dbReference type="GO" id="GO:0005886">
    <property type="term" value="C:plasma membrane"/>
    <property type="evidence" value="ECO:0007669"/>
    <property type="project" value="UniProtKB-SubCell"/>
</dbReference>
<feature type="transmembrane region" description="Helical" evidence="6">
    <location>
        <begin position="258"/>
        <end position="277"/>
    </location>
</feature>
<evidence type="ECO:0000256" key="6">
    <source>
        <dbReference type="SAM" id="Phobius"/>
    </source>
</evidence>
<feature type="transmembrane region" description="Helical" evidence="6">
    <location>
        <begin position="297"/>
        <end position="321"/>
    </location>
</feature>
<feature type="transmembrane region" description="Helical" evidence="6">
    <location>
        <begin position="209"/>
        <end position="229"/>
    </location>
</feature>
<feature type="transmembrane region" description="Helical" evidence="6">
    <location>
        <begin position="333"/>
        <end position="353"/>
    </location>
</feature>
<sequence length="381" mass="41741">MRHSTFKTALTDRTARHFIGVLFAATLLAVLCNQLFPADSALHVSSYTITLMGKYLCYALLALALDLVWGYCGILSLGHGAFFALGGYAMGMYLMRQIGDRGVYGNPTLPDFMVFLNWKELPWYWHGVDHFWFAALLILLVPGLLAFVFGWLAFRSRVTGVYLSIITQALTYALMLAFFRNELGFGGNNGLTDFKDLLGFSLQADSTRVGLLIASAVALAVAFVLCRWITGSKLGRVVLAVRDAESRARFVGYRTEHYKLWVFTVSAILAGIAGALYVPQVGIINPGEFSPLNSIELVVWVAVGGRATLYGAVIGAIVVNYGKTVFTGLMPEAWLFALGGLFVLVTVFMPQGLTGVVQQNWPKLKARLSRNTDQETSNDCA</sequence>
<dbReference type="PANTHER" id="PTHR30482">
    <property type="entry name" value="HIGH-AFFINITY BRANCHED-CHAIN AMINO ACID TRANSPORT SYSTEM PERMEASE"/>
    <property type="match status" value="1"/>
</dbReference>
<evidence type="ECO:0000256" key="2">
    <source>
        <dbReference type="ARBA" id="ARBA00022475"/>
    </source>
</evidence>
<feature type="transmembrane region" description="Helical" evidence="6">
    <location>
        <begin position="161"/>
        <end position="179"/>
    </location>
</feature>
<name>L0WH48_9GAMM</name>
<feature type="transmembrane region" description="Helical" evidence="6">
    <location>
        <begin position="76"/>
        <end position="95"/>
    </location>
</feature>
<dbReference type="Pfam" id="PF02653">
    <property type="entry name" value="BPD_transp_2"/>
    <property type="match status" value="1"/>
</dbReference>
<dbReference type="InterPro" id="IPR017778">
    <property type="entry name" value="ABC_transptr_urea_perm_UrtC"/>
</dbReference>
<dbReference type="PANTHER" id="PTHR30482:SF4">
    <property type="entry name" value="SLR1201 PROTEIN"/>
    <property type="match status" value="1"/>
</dbReference>
<keyword evidence="3 6" id="KW-0812">Transmembrane</keyword>
<reference evidence="7 8" key="1">
    <citation type="journal article" date="2012" name="J. Bacteriol.">
        <title>Genome Sequence of the Alkane-Degrading Bacterium Alcanivorax hongdengensis Type Strain A-11-3.</title>
        <authorList>
            <person name="Lai Q."/>
            <person name="Shao Z."/>
        </authorList>
    </citation>
    <scope>NUCLEOTIDE SEQUENCE [LARGE SCALE GENOMIC DNA]</scope>
    <source>
        <strain evidence="7 8">A-11-3</strain>
    </source>
</reference>
<keyword evidence="2" id="KW-1003">Cell membrane</keyword>
<evidence type="ECO:0000313" key="8">
    <source>
        <dbReference type="Proteomes" id="UP000010164"/>
    </source>
</evidence>